<evidence type="ECO:0000313" key="5">
    <source>
        <dbReference type="Proteomes" id="UP000011083"/>
    </source>
</evidence>
<dbReference type="EMBL" id="KB007880">
    <property type="protein sequence ID" value="ELR22584.1"/>
    <property type="molecule type" value="Genomic_DNA"/>
</dbReference>
<evidence type="ECO:0000313" key="4">
    <source>
        <dbReference type="EMBL" id="ELR22584.1"/>
    </source>
</evidence>
<comment type="similarity">
    <text evidence="1">Belongs to the sel-1 family.</text>
</comment>
<keyword evidence="4" id="KW-0406">Ion transport</keyword>
<name>M0QSN8_ACACF</name>
<dbReference type="InterPro" id="IPR050767">
    <property type="entry name" value="Sel1_AlgK"/>
</dbReference>
<organism evidence="4 5">
    <name type="scientific">Acanthamoeba castellanii (strain ATCC 30010 / Neff)</name>
    <dbReference type="NCBI Taxonomy" id="1257118"/>
    <lineage>
        <taxon>Eukaryota</taxon>
        <taxon>Amoebozoa</taxon>
        <taxon>Discosea</taxon>
        <taxon>Longamoebia</taxon>
        <taxon>Centramoebida</taxon>
        <taxon>Acanthamoebidae</taxon>
        <taxon>Acanthamoeba</taxon>
    </lineage>
</organism>
<keyword evidence="4" id="KW-0813">Transport</keyword>
<dbReference type="GeneID" id="14923533"/>
<dbReference type="InterPro" id="IPR011990">
    <property type="entry name" value="TPR-like_helical_dom_sf"/>
</dbReference>
<dbReference type="InterPro" id="IPR003131">
    <property type="entry name" value="T1-type_BTB"/>
</dbReference>
<dbReference type="Gene3D" id="3.30.710.10">
    <property type="entry name" value="Potassium Channel Kv1.1, Chain A"/>
    <property type="match status" value="1"/>
</dbReference>
<dbReference type="GO" id="GO:0034220">
    <property type="term" value="P:monoatomic ion transmembrane transport"/>
    <property type="evidence" value="ECO:0007669"/>
    <property type="project" value="UniProtKB-KW"/>
</dbReference>
<dbReference type="Gene3D" id="1.25.40.10">
    <property type="entry name" value="Tetratricopeptide repeat domain"/>
    <property type="match status" value="1"/>
</dbReference>
<dbReference type="VEuPathDB" id="AmoebaDB:ACA1_307810"/>
<dbReference type="SUPFAM" id="SSF81901">
    <property type="entry name" value="HCP-like"/>
    <property type="match status" value="1"/>
</dbReference>
<dbReference type="InterPro" id="IPR011333">
    <property type="entry name" value="SKP1/BTB/POZ_sf"/>
</dbReference>
<reference evidence="4 5" key="1">
    <citation type="journal article" date="2013" name="Genome Biol.">
        <title>Genome of Acanthamoeba castellanii highlights extensive lateral gene transfer and early evolution of tyrosine kinase signaling.</title>
        <authorList>
            <person name="Clarke M."/>
            <person name="Lohan A.J."/>
            <person name="Liu B."/>
            <person name="Lagkouvardos I."/>
            <person name="Roy S."/>
            <person name="Zafar N."/>
            <person name="Bertelli C."/>
            <person name="Schilde C."/>
            <person name="Kianianmomeni A."/>
            <person name="Burglin T.R."/>
            <person name="Frech C."/>
            <person name="Turcotte B."/>
            <person name="Kopec K.O."/>
            <person name="Synnott J.M."/>
            <person name="Choo C."/>
            <person name="Paponov I."/>
            <person name="Finkler A."/>
            <person name="Soon Heng Tan C."/>
            <person name="Hutchins A.P."/>
            <person name="Weinmeier T."/>
            <person name="Rattei T."/>
            <person name="Chu J.S."/>
            <person name="Gimenez G."/>
            <person name="Irimia M."/>
            <person name="Rigden D.J."/>
            <person name="Fitzpatrick D.A."/>
            <person name="Lorenzo-Morales J."/>
            <person name="Bateman A."/>
            <person name="Chiu C.H."/>
            <person name="Tang P."/>
            <person name="Hegemann P."/>
            <person name="Fromm H."/>
            <person name="Raoult D."/>
            <person name="Greub G."/>
            <person name="Miranda-Saavedra D."/>
            <person name="Chen N."/>
            <person name="Nash P."/>
            <person name="Ginger M.L."/>
            <person name="Horn M."/>
            <person name="Schaap P."/>
            <person name="Caler L."/>
            <person name="Loftus B."/>
        </authorList>
    </citation>
    <scope>NUCLEOTIDE SEQUENCE [LARGE SCALE GENOMIC DNA]</scope>
    <source>
        <strain evidence="4 5">Neff</strain>
    </source>
</reference>
<proteinExistence type="inferred from homology"/>
<dbReference type="SMART" id="SM00225">
    <property type="entry name" value="BTB"/>
    <property type="match status" value="1"/>
</dbReference>
<dbReference type="SUPFAM" id="SSF54695">
    <property type="entry name" value="POZ domain"/>
    <property type="match status" value="1"/>
</dbReference>
<feature type="region of interest" description="Disordered" evidence="2">
    <location>
        <begin position="54"/>
        <end position="77"/>
    </location>
</feature>
<evidence type="ECO:0000259" key="3">
    <source>
        <dbReference type="SMART" id="SM00225"/>
    </source>
</evidence>
<dbReference type="Pfam" id="PF08238">
    <property type="entry name" value="Sel1"/>
    <property type="match status" value="3"/>
</dbReference>
<dbReference type="InterPro" id="IPR000210">
    <property type="entry name" value="BTB/POZ_dom"/>
</dbReference>
<dbReference type="GO" id="GO:0051260">
    <property type="term" value="P:protein homooligomerization"/>
    <property type="evidence" value="ECO:0007669"/>
    <property type="project" value="InterPro"/>
</dbReference>
<feature type="domain" description="BTB" evidence="3">
    <location>
        <begin position="268"/>
        <end position="383"/>
    </location>
</feature>
<evidence type="ECO:0000256" key="1">
    <source>
        <dbReference type="ARBA" id="ARBA00038101"/>
    </source>
</evidence>
<sequence length="505" mass="53727">MASIESSGRIGGELVCVVFPDGVEVAAALDDRGTVDLDCLHPHALGLQEEEQPFMNDASSSEQHLGAASSSSSSHSALRPLRIGRDVPYHLLHHHLNTAAQPVVGGGGGGGGVEAQELREVKALLRSLLASGSGPSATTTATSTATASSTFVDEAAASDRIPLASFFTSAPLPSDGGAGAESASPSPATAARSLALAPPPPPQPAAYSPAVVPTCRHACGAGESGGDAGVPSSGSGEGSKRTKRKDSKQKRMETATSEATDNGEASGEIVRVNVGGKEFITLRSTLCRFDGTFLEAVFSGRHRSVRDSMGRCFIDRHVADSLFVLCFANPQHFQVILDFLRDPTMTCPELPSQKEERQAFLREVEYYGLKEVMVGEKKEAELLCEQGYAFYNGRKVSKDYRKAVELWQRAAELGEARAQNRLAMCYKNGEGVEQDLYKAIPLFQKAAEQGLRDAQYNLACIYKNGEGVGVDLTKAILWFRRAEAQGDTDARRMLETLASLASASS</sequence>
<dbReference type="RefSeq" id="XP_004349672.1">
    <property type="nucleotide sequence ID" value="XM_004349622.1"/>
</dbReference>
<feature type="compositionally biased region" description="Low complexity" evidence="2">
    <location>
        <begin position="59"/>
        <end position="77"/>
    </location>
</feature>
<dbReference type="KEGG" id="acan:ACA1_307810"/>
<gene>
    <name evidence="4" type="ORF">ACA1_307810</name>
</gene>
<dbReference type="InterPro" id="IPR006597">
    <property type="entry name" value="Sel1-like"/>
</dbReference>
<keyword evidence="5" id="KW-1185">Reference proteome</keyword>
<dbReference type="OrthoDB" id="2384430at2759"/>
<dbReference type="PANTHER" id="PTHR11102">
    <property type="entry name" value="SEL-1-LIKE PROTEIN"/>
    <property type="match status" value="1"/>
</dbReference>
<dbReference type="Pfam" id="PF02214">
    <property type="entry name" value="BTB_2"/>
    <property type="match status" value="1"/>
</dbReference>
<dbReference type="CDD" id="cd18316">
    <property type="entry name" value="BTB_POZ_KCTD-like"/>
    <property type="match status" value="1"/>
</dbReference>
<dbReference type="SMART" id="SM00671">
    <property type="entry name" value="SEL1"/>
    <property type="match status" value="3"/>
</dbReference>
<dbReference type="Proteomes" id="UP000011083">
    <property type="component" value="Unassembled WGS sequence"/>
</dbReference>
<protein>
    <submittedName>
        <fullName evidence="4">K+ channel tetramerisation subfamily protein</fullName>
    </submittedName>
</protein>
<evidence type="ECO:0000256" key="2">
    <source>
        <dbReference type="SAM" id="MobiDB-lite"/>
    </source>
</evidence>
<keyword evidence="4" id="KW-0407">Ion channel</keyword>
<dbReference type="PANTHER" id="PTHR11102:SF160">
    <property type="entry name" value="ERAD-ASSOCIATED E3 UBIQUITIN-PROTEIN LIGASE COMPONENT HRD3"/>
    <property type="match status" value="1"/>
</dbReference>
<dbReference type="AlphaFoldDB" id="M0QSN8"/>
<feature type="region of interest" description="Disordered" evidence="2">
    <location>
        <begin position="222"/>
        <end position="264"/>
    </location>
</feature>
<feature type="region of interest" description="Disordered" evidence="2">
    <location>
        <begin position="174"/>
        <end position="209"/>
    </location>
</feature>
<accession>M0QSN8</accession>
<feature type="compositionally biased region" description="Low complexity" evidence="2">
    <location>
        <begin position="180"/>
        <end position="196"/>
    </location>
</feature>